<feature type="domain" description="DUF6699" evidence="1">
    <location>
        <begin position="109"/>
        <end position="248"/>
    </location>
</feature>
<evidence type="ECO:0000313" key="2">
    <source>
        <dbReference type="EMBL" id="KAF7343683.1"/>
    </source>
</evidence>
<keyword evidence="3" id="KW-1185">Reference proteome</keyword>
<dbReference type="InterPro" id="IPR046522">
    <property type="entry name" value="DUF6699"/>
</dbReference>
<comment type="caution">
    <text evidence="2">The sequence shown here is derived from an EMBL/GenBank/DDBJ whole genome shotgun (WGS) entry which is preliminary data.</text>
</comment>
<dbReference type="Pfam" id="PF20415">
    <property type="entry name" value="DUF6699"/>
    <property type="match status" value="1"/>
</dbReference>
<dbReference type="Proteomes" id="UP000623467">
    <property type="component" value="Unassembled WGS sequence"/>
</dbReference>
<name>A0A8H6XL60_9AGAR</name>
<dbReference type="OrthoDB" id="3241567at2759"/>
<proteinExistence type="predicted"/>
<evidence type="ECO:0000313" key="3">
    <source>
        <dbReference type="Proteomes" id="UP000623467"/>
    </source>
</evidence>
<dbReference type="EMBL" id="JACAZH010000022">
    <property type="protein sequence ID" value="KAF7343683.1"/>
    <property type="molecule type" value="Genomic_DNA"/>
</dbReference>
<organism evidence="2 3">
    <name type="scientific">Mycena sanguinolenta</name>
    <dbReference type="NCBI Taxonomy" id="230812"/>
    <lineage>
        <taxon>Eukaryota</taxon>
        <taxon>Fungi</taxon>
        <taxon>Dikarya</taxon>
        <taxon>Basidiomycota</taxon>
        <taxon>Agaricomycotina</taxon>
        <taxon>Agaricomycetes</taxon>
        <taxon>Agaricomycetidae</taxon>
        <taxon>Agaricales</taxon>
        <taxon>Marasmiineae</taxon>
        <taxon>Mycenaceae</taxon>
        <taxon>Mycena</taxon>
    </lineage>
</organism>
<reference evidence="2" key="1">
    <citation type="submission" date="2020-05" db="EMBL/GenBank/DDBJ databases">
        <title>Mycena genomes resolve the evolution of fungal bioluminescence.</title>
        <authorList>
            <person name="Tsai I.J."/>
        </authorList>
    </citation>
    <scope>NUCLEOTIDE SEQUENCE</scope>
    <source>
        <strain evidence="2">160909Yilan</strain>
    </source>
</reference>
<dbReference type="AlphaFoldDB" id="A0A8H6XL60"/>
<protein>
    <recommendedName>
        <fullName evidence="1">DUF6699 domain-containing protein</fullName>
    </recommendedName>
</protein>
<evidence type="ECO:0000259" key="1">
    <source>
        <dbReference type="Pfam" id="PF20415"/>
    </source>
</evidence>
<sequence length="262" mass="29565">MGWLGLRKCCRSTKSSSYSLRPPFLWFGKNPRRPVPPQATMWPWTPHPNLPISNRVMPPPSPFADDGLPPLVPCPPPPPFGQPIPMQPPVWSSELNPELSTPRGTHPFIDWDITQFPSSARLHESSDSQTDPTFTSPAIFPPTELITISYGDTPILSFWENRWGPIFALGQGGHPVTLEDVLNAIYRYFDQPLTTEDQAMMSNHTWGVVCDAYHRRCDRPPNLRAYNVTRGPLRVDVLNGATKFSGLEMVIHAYLRLFLSPR</sequence>
<accession>A0A8H6XL60</accession>
<gene>
    <name evidence="2" type="ORF">MSAN_01948200</name>
</gene>